<feature type="compositionally biased region" description="Basic and acidic residues" evidence="9">
    <location>
        <begin position="139"/>
        <end position="158"/>
    </location>
</feature>
<dbReference type="Proteomes" id="UP000075881">
    <property type="component" value="Unassembled WGS sequence"/>
</dbReference>
<sequence length="2487" mass="267894">MLLDSSSDSSSSSSSSNSSHLSDKGFVKSSDSEMMQDFVRHNRRKRKGAKEKRKAGSADERTGKKQPPGNSEKRREQIYSDSSSDEEKGSEDGVRADGDENLLDGVLSGVDDIMSDVHDIIPDAMGVVQDYLDGAEQGQKCEERSEETNKRSSEEQRRKVGSGIESSKPASSKSIKDMTPTERDEYEDMQIERLCNISSLIGCRNASGAVGSSGTASVVKSKDAKESSKKKKDENNMEHFLNHENGSDTTVPLEPHSDESSESEKDVVETEEQFLQKCNENMKQQLLNQLSSSEITSEDENLDSLSTEDTGADSKQNGSGNEDSDESSGSLVESFLKRQDTKLMERNERKKQAMQEVNEKDNGDIVTNGQADNSGDEELIAAEDSRQQEKLGELGSEEPETPRKHNRIELANPKDKELFSNDLFDEEKSDKLDKVPRKRRKRKNARKASGSDSDIVSSSDDSDVELVDGMPKKRQRKRKTPPTLETFDFSASLNASAVPRKGKTSTGTEDDASVSNANAKQSPSTGTGGMLSKTSSPAPHLDPTTGSTTPNAAGKQKGPKEGQDCISLSSDSSDDAELISGDLDENKMVPDKEPKRRIRAMLTNDELAEETKKAQKEEEGRAARLKKKHDQLKKFLSTYKPSPGESELVLDYDSVRKQAICVHPDIVKLLKPHQIEGIKFMYDNTYGSVDALPKHSGSGCILAHCMGLGKTLQMISLLHTVMRYPQLMTNRVLVICPKSTVMNWKEEIVRWQGTIKTGYQMKVYCFPDVCTQNDKIAVLKRWYYCKSPNCGVMLIGYEAFRALINYERRKGSVGMRSAKLGLIKEYLLNPGADLVICDEGHQIKNKRSAISEAVSKIKTRRRIMLTGTPIQNNLKEYYCMVNFIKPSFLGSDKEFSNLYANPIKNGQCKDSDQQSIKIMKQRSYVLHNKLSRFVQRKEAAVLKEFLPEKFEYVLFVPLTPVQEKMYEVFLQMNDYTSNDVTGEPGKAKKFNLIADYTSLRKIWTHPKVLEKAWESANLEKNRRDAARKTATPDSDDESPDDHNDIKSGKLSVTNDWWRQYLQTADLESLYPSNKLWILFEILKHCNERGEKVLIFTAFVSVLNMVEHFMAKIHQQDANPQQSDAFAYSAFKGPWEPGKDYYRLDGKTQKSIRHQMITFFNDPQNKHTKCFLISAKAGGQGINLTGANRVIILDTSWNPSNDQQNIFRIFRLGQKRNCYVYRLIAAGTMEEKVYSRSVTKQALSFRVVDEQQIDRHYSYGELGELYNLTKVSEMTRETPILPADDILASLLRTYPNKILKYHEHDSLLENKPEQDLSEEEKKEAWAAYEREIQNNENRSYLSQLNSMGAAAAAAVGGLFGSSAYGSPMAPYYASMGYPGMAGLPGLGGAGDMYRNDYASYGSSMGRPLYMQYGSSQQYSSLMNDPAFATVFAKMYGSFGLHGTGAMDYGMPALPGHSTPMANGGQSTMMPPIGPASSPGGSSGKGYNTTSSLANMLSFLSGKSSASGSGLSPSALSGLSQSMLSGSSSSSLAELAALHTAASNSGSSSSHYNPLKQMSDYAQSSSSLMTPNPVQPPTSSGLTISNITSLHKPNTPTGKPGSSSSSSYDSVAKALFNRLSEQMSASSLATAGVSSPFSPRNVPLLSPTLDSQSRSSTGAAFPLAPSSPMSSNHLSNTIATTTSSSSGASSLVSNPAATLSLSIGQGLPKSTSSVEQPSNLVSNNRAAVESFAENRLLSTPAASSLRSAPVNSSSARNSTTIAPGDDEDISRRGASTVPPKTQWAEPKPNNSTEPSHTNSSGKDSSKATKALNSLAQQLPKSPSPKVLAKQGSMQTTVPTVPPIISSPMPSRIQLSRSNSSTSVSNAVTTTAQQALAKSGAMKPREPSPTFKMTTTSKQPTAVNKPSPLSRSPSTVQTGTVTNNKSPLASLATNNKGPLASPLTTNKGPLPSPATTNVSPTSMRYMLAGAADQRSTGSTIPVTTSPTIGGITITAKPQAATTTGTGSVTQTTSIVTTSSVGKVTKTMAKTPVPLSASAQVKNINHLNALGKQPSLGSLQTSTNRTQLLNTTISPAKQAIAAVVKPKPETRPMTLTMTPIKTPATLSNVGSKLVKNPIAQTMSTPSQPAAVPKQQGPMQPSTPVATNVSTGRTITTSTIRPTNTLQKSGSSTKITPVTLLSTASMTGKLSNPIGTTPRLPAPAASASMQAMVVKTSVGSATTIQQQPQQSVLVSRPNPTISQINRHPAVISRTGKNTMTIAPVATRSLNAGLTITKSNSTNIITPNQAQMSAQVLPRTAGSTGVSPPISTMTVIPTANIIRPVAATASARVSTSPARSTVNYNFKGVNHKDVVIRRAVASPTMRRILPTAQGTQQILINKAVTPAAAAAAGTATLKPGTPTTLSPISTAVKANLPMGNIIRAGAASSNAASTSLTAGVQPTPNSMIIRRRGIDSTVAKNASKSMASHLTALAGTPPIKRPRLEDTMILRML</sequence>
<evidence type="ECO:0008006" key="14">
    <source>
        <dbReference type="Google" id="ProtNLM"/>
    </source>
</evidence>
<keyword evidence="8" id="KW-0539">Nucleus</keyword>
<dbReference type="GO" id="GO:0005524">
    <property type="term" value="F:ATP binding"/>
    <property type="evidence" value="ECO:0007669"/>
    <property type="project" value="UniProtKB-KW"/>
</dbReference>
<dbReference type="InterPro" id="IPR038718">
    <property type="entry name" value="SNF2-like_sf"/>
</dbReference>
<dbReference type="STRING" id="43041.A0A182JU96"/>
<feature type="region of interest" description="Disordered" evidence="9">
    <location>
        <begin position="1629"/>
        <end position="1690"/>
    </location>
</feature>
<keyword evidence="5" id="KW-0347">Helicase</keyword>
<comment type="subcellular location">
    <subcellularLocation>
        <location evidence="1">Nucleus</location>
    </subcellularLocation>
</comment>
<keyword evidence="4" id="KW-0378">Hydrolase</keyword>
<feature type="domain" description="Helicase C-terminal" evidence="11">
    <location>
        <begin position="1077"/>
        <end position="1260"/>
    </location>
</feature>
<dbReference type="InterPro" id="IPR014001">
    <property type="entry name" value="Helicase_ATP-bd"/>
</dbReference>
<dbReference type="SUPFAM" id="SSF52540">
    <property type="entry name" value="P-loop containing nucleoside triphosphate hydrolases"/>
    <property type="match status" value="2"/>
</dbReference>
<dbReference type="InterPro" id="IPR027417">
    <property type="entry name" value="P-loop_NTPase"/>
</dbReference>
<feature type="compositionally biased region" description="Basic and acidic residues" evidence="9">
    <location>
        <begin position="54"/>
        <end position="63"/>
    </location>
</feature>
<feature type="compositionally biased region" description="Basic and acidic residues" evidence="9">
    <location>
        <begin position="383"/>
        <end position="392"/>
    </location>
</feature>
<evidence type="ECO:0000259" key="10">
    <source>
        <dbReference type="PROSITE" id="PS51192"/>
    </source>
</evidence>
<evidence type="ECO:0000256" key="5">
    <source>
        <dbReference type="ARBA" id="ARBA00022806"/>
    </source>
</evidence>
<keyword evidence="3" id="KW-0547">Nucleotide-binding</keyword>
<dbReference type="InterPro" id="IPR000330">
    <property type="entry name" value="SNF2_N"/>
</dbReference>
<evidence type="ECO:0000256" key="2">
    <source>
        <dbReference type="ARBA" id="ARBA00007025"/>
    </source>
</evidence>
<organism evidence="12 13">
    <name type="scientific">Anopheles christyi</name>
    <dbReference type="NCBI Taxonomy" id="43041"/>
    <lineage>
        <taxon>Eukaryota</taxon>
        <taxon>Metazoa</taxon>
        <taxon>Ecdysozoa</taxon>
        <taxon>Arthropoda</taxon>
        <taxon>Hexapoda</taxon>
        <taxon>Insecta</taxon>
        <taxon>Pterygota</taxon>
        <taxon>Neoptera</taxon>
        <taxon>Endopterygota</taxon>
        <taxon>Diptera</taxon>
        <taxon>Nematocera</taxon>
        <taxon>Culicoidea</taxon>
        <taxon>Culicidae</taxon>
        <taxon>Anophelinae</taxon>
        <taxon>Anopheles</taxon>
    </lineage>
</organism>
<dbReference type="CDD" id="cd18793">
    <property type="entry name" value="SF2_C_SNF"/>
    <property type="match status" value="1"/>
</dbReference>
<reference evidence="13" key="1">
    <citation type="submission" date="2013-03" db="EMBL/GenBank/DDBJ databases">
        <title>The Genome Sequence of Anopheles christyi ACHKN1017.</title>
        <authorList>
            <consortium name="The Broad Institute Genomics Platform"/>
            <person name="Neafsey D.E."/>
            <person name="Besansky N."/>
            <person name="Walker B."/>
            <person name="Young S.K."/>
            <person name="Zeng Q."/>
            <person name="Gargeya S."/>
            <person name="Fitzgerald M."/>
            <person name="Haas B."/>
            <person name="Abouelleil A."/>
            <person name="Allen A.W."/>
            <person name="Alvarado L."/>
            <person name="Arachchi H.M."/>
            <person name="Berlin A.M."/>
            <person name="Chapman S.B."/>
            <person name="Gainer-Dewar J."/>
            <person name="Goldberg J."/>
            <person name="Griggs A."/>
            <person name="Gujja S."/>
            <person name="Hansen M."/>
            <person name="Howarth C."/>
            <person name="Imamovic A."/>
            <person name="Ireland A."/>
            <person name="Larimer J."/>
            <person name="McCowan C."/>
            <person name="Murphy C."/>
            <person name="Pearson M."/>
            <person name="Poon T.W."/>
            <person name="Priest M."/>
            <person name="Roberts A."/>
            <person name="Saif S."/>
            <person name="Shea T."/>
            <person name="Sisk P."/>
            <person name="Sykes S."/>
            <person name="Wortman J."/>
            <person name="Nusbaum C."/>
            <person name="Birren B."/>
        </authorList>
    </citation>
    <scope>NUCLEOTIDE SEQUENCE [LARGE SCALE GENOMIC DNA]</scope>
    <source>
        <strain evidence="13">ACHKN1017</strain>
    </source>
</reference>
<evidence type="ECO:0000256" key="3">
    <source>
        <dbReference type="ARBA" id="ARBA00022741"/>
    </source>
</evidence>
<feature type="compositionally biased region" description="Basic and acidic residues" evidence="9">
    <location>
        <begin position="174"/>
        <end position="183"/>
    </location>
</feature>
<feature type="compositionally biased region" description="Low complexity" evidence="9">
    <location>
        <begin position="1855"/>
        <end position="1869"/>
    </location>
</feature>
<dbReference type="EnsemblMetazoa" id="ACHR002078-RA">
    <property type="protein sequence ID" value="ACHR002078-PA"/>
    <property type="gene ID" value="ACHR002078"/>
</dbReference>
<feature type="compositionally biased region" description="Low complexity" evidence="9">
    <location>
        <begin position="1"/>
        <end position="20"/>
    </location>
</feature>
<feature type="region of interest" description="Disordered" evidence="9">
    <location>
        <begin position="1020"/>
        <end position="1046"/>
    </location>
</feature>
<dbReference type="GO" id="GO:0005634">
    <property type="term" value="C:nucleus"/>
    <property type="evidence" value="ECO:0007669"/>
    <property type="project" value="UniProtKB-SubCell"/>
</dbReference>
<feature type="compositionally biased region" description="Polar residues" evidence="9">
    <location>
        <begin position="164"/>
        <end position="173"/>
    </location>
</feature>
<feature type="compositionally biased region" description="Basic residues" evidence="9">
    <location>
        <begin position="436"/>
        <end position="446"/>
    </location>
</feature>
<dbReference type="PROSITE" id="PS51192">
    <property type="entry name" value="HELICASE_ATP_BIND_1"/>
    <property type="match status" value="1"/>
</dbReference>
<dbReference type="Pfam" id="PF00176">
    <property type="entry name" value="SNF2-rel_dom"/>
    <property type="match status" value="1"/>
</dbReference>
<feature type="compositionally biased region" description="Polar residues" evidence="9">
    <location>
        <begin position="303"/>
        <end position="316"/>
    </location>
</feature>
<comment type="similarity">
    <text evidence="2">Belongs to the SNF2/RAD54 helicase family.</text>
</comment>
<feature type="compositionally biased region" description="Basic and acidic residues" evidence="9">
    <location>
        <begin position="85"/>
        <end position="98"/>
    </location>
</feature>
<evidence type="ECO:0000313" key="13">
    <source>
        <dbReference type="Proteomes" id="UP000075881"/>
    </source>
</evidence>
<dbReference type="VEuPathDB" id="VectorBase:ACHR002078"/>
<feature type="region of interest" description="Disordered" evidence="9">
    <location>
        <begin position="1559"/>
        <end position="1605"/>
    </location>
</feature>
<feature type="compositionally biased region" description="Polar residues" evidence="9">
    <location>
        <begin position="1740"/>
        <end position="1759"/>
    </location>
</feature>
<protein>
    <recommendedName>
        <fullName evidence="14">Transcriptional regulator ATRX</fullName>
    </recommendedName>
</protein>
<feature type="region of interest" description="Disordered" evidence="9">
    <location>
        <begin position="206"/>
        <end position="596"/>
    </location>
</feature>
<feature type="region of interest" description="Disordered" evidence="9">
    <location>
        <begin position="131"/>
        <end position="187"/>
    </location>
</feature>
<evidence type="ECO:0000256" key="4">
    <source>
        <dbReference type="ARBA" id="ARBA00022801"/>
    </source>
</evidence>
<feature type="region of interest" description="Disordered" evidence="9">
    <location>
        <begin position="2118"/>
        <end position="2145"/>
    </location>
</feature>
<feature type="compositionally biased region" description="Polar residues" evidence="9">
    <location>
        <begin position="513"/>
        <end position="525"/>
    </location>
</feature>
<feature type="compositionally biased region" description="Basic and acidic residues" evidence="9">
    <location>
        <begin position="220"/>
        <end position="246"/>
    </location>
</feature>
<reference evidence="12" key="2">
    <citation type="submission" date="2020-05" db="UniProtKB">
        <authorList>
            <consortium name="EnsemblMetazoa"/>
        </authorList>
    </citation>
    <scope>IDENTIFICATION</scope>
    <source>
        <strain evidence="12">ACHKN1017</strain>
    </source>
</reference>
<feature type="compositionally biased region" description="Polar residues" evidence="9">
    <location>
        <begin position="1786"/>
        <end position="1800"/>
    </location>
</feature>
<dbReference type="InterPro" id="IPR001650">
    <property type="entry name" value="Helicase_C-like"/>
</dbReference>
<dbReference type="Pfam" id="PF00271">
    <property type="entry name" value="Helicase_C"/>
    <property type="match status" value="1"/>
</dbReference>
<feature type="compositionally biased region" description="Polar residues" evidence="9">
    <location>
        <begin position="1458"/>
        <end position="1467"/>
    </location>
</feature>
<feature type="compositionally biased region" description="Basic and acidic residues" evidence="9">
    <location>
        <begin position="584"/>
        <end position="594"/>
    </location>
</feature>
<feature type="compositionally biased region" description="Polar residues" evidence="9">
    <location>
        <begin position="1888"/>
        <end position="1955"/>
    </location>
</feature>
<feature type="compositionally biased region" description="Low complexity" evidence="9">
    <location>
        <begin position="1833"/>
        <end position="1848"/>
    </location>
</feature>
<feature type="domain" description="Helicase ATP-binding" evidence="10">
    <location>
        <begin position="691"/>
        <end position="887"/>
    </location>
</feature>
<feature type="compositionally biased region" description="Polar residues" evidence="9">
    <location>
        <begin position="2132"/>
        <end position="2141"/>
    </location>
</feature>
<feature type="compositionally biased region" description="Basic and acidic residues" evidence="9">
    <location>
        <begin position="426"/>
        <end position="435"/>
    </location>
</feature>
<keyword evidence="7" id="KW-0238">DNA-binding</keyword>
<evidence type="ECO:0000313" key="12">
    <source>
        <dbReference type="EnsemblMetazoa" id="ACHR002078-PA"/>
    </source>
</evidence>
<feature type="compositionally biased region" description="Low complexity" evidence="9">
    <location>
        <begin position="450"/>
        <end position="459"/>
    </location>
</feature>
<dbReference type="Gene3D" id="3.40.50.10810">
    <property type="entry name" value="Tandem AAA-ATPase domain"/>
    <property type="match status" value="1"/>
</dbReference>
<dbReference type="GO" id="GO:0016887">
    <property type="term" value="F:ATP hydrolysis activity"/>
    <property type="evidence" value="ECO:0007669"/>
    <property type="project" value="InterPro"/>
</dbReference>
<keyword evidence="13" id="KW-1185">Reference proteome</keyword>
<dbReference type="PROSITE" id="PS51194">
    <property type="entry name" value="HELICASE_CTER"/>
    <property type="match status" value="1"/>
</dbReference>
<feature type="compositionally biased region" description="Polar residues" evidence="9">
    <location>
        <begin position="1808"/>
        <end position="1818"/>
    </location>
</feature>
<dbReference type="PANTHER" id="PTHR45797:SF3">
    <property type="entry name" value="TRANSCRIPTIONAL REGULATOR ATRX HOMOLOG"/>
    <property type="match status" value="1"/>
</dbReference>
<evidence type="ECO:0000256" key="6">
    <source>
        <dbReference type="ARBA" id="ARBA00022840"/>
    </source>
</evidence>
<feature type="compositionally biased region" description="Polar residues" evidence="9">
    <location>
        <begin position="1559"/>
        <end position="1599"/>
    </location>
</feature>
<feature type="compositionally biased region" description="Basic residues" evidence="9">
    <location>
        <begin position="41"/>
        <end position="53"/>
    </location>
</feature>
<dbReference type="SMART" id="SM00490">
    <property type="entry name" value="HELICc"/>
    <property type="match status" value="1"/>
</dbReference>
<dbReference type="PANTHER" id="PTHR45797">
    <property type="entry name" value="RAD54-LIKE"/>
    <property type="match status" value="1"/>
</dbReference>
<feature type="region of interest" description="Disordered" evidence="9">
    <location>
        <begin position="1740"/>
        <end position="1955"/>
    </location>
</feature>
<dbReference type="InterPro" id="IPR044574">
    <property type="entry name" value="ARIP4-like"/>
</dbReference>
<evidence type="ECO:0000259" key="11">
    <source>
        <dbReference type="PROSITE" id="PS51194"/>
    </source>
</evidence>
<dbReference type="GO" id="GO:0004386">
    <property type="term" value="F:helicase activity"/>
    <property type="evidence" value="ECO:0007669"/>
    <property type="project" value="UniProtKB-KW"/>
</dbReference>
<dbReference type="Gene3D" id="3.40.50.300">
    <property type="entry name" value="P-loop containing nucleotide triphosphate hydrolases"/>
    <property type="match status" value="1"/>
</dbReference>
<feature type="compositionally biased region" description="Low complexity" evidence="9">
    <location>
        <begin position="206"/>
        <end position="219"/>
    </location>
</feature>
<dbReference type="SMART" id="SM00487">
    <property type="entry name" value="DEXDc"/>
    <property type="match status" value="1"/>
</dbReference>
<feature type="region of interest" description="Disordered" evidence="9">
    <location>
        <begin position="1456"/>
        <end position="1485"/>
    </location>
</feature>
<feature type="compositionally biased region" description="Polar residues" evidence="9">
    <location>
        <begin position="276"/>
        <end position="295"/>
    </location>
</feature>
<feature type="compositionally biased region" description="Basic and acidic residues" evidence="9">
    <location>
        <begin position="335"/>
        <end position="363"/>
    </location>
</feature>
<dbReference type="InterPro" id="IPR049730">
    <property type="entry name" value="SNF2/RAD54-like_C"/>
</dbReference>
<feature type="compositionally biased region" description="Basic and acidic residues" evidence="9">
    <location>
        <begin position="255"/>
        <end position="268"/>
    </location>
</feature>
<evidence type="ECO:0000256" key="7">
    <source>
        <dbReference type="ARBA" id="ARBA00023125"/>
    </source>
</evidence>
<feature type="compositionally biased region" description="Low complexity" evidence="9">
    <location>
        <begin position="1672"/>
        <end position="1690"/>
    </location>
</feature>
<feature type="compositionally biased region" description="Polar residues" evidence="9">
    <location>
        <begin position="1646"/>
        <end position="1656"/>
    </location>
</feature>
<accession>A0A182JU96</accession>
<evidence type="ECO:0000256" key="1">
    <source>
        <dbReference type="ARBA" id="ARBA00004123"/>
    </source>
</evidence>
<dbReference type="GO" id="GO:0003677">
    <property type="term" value="F:DNA binding"/>
    <property type="evidence" value="ECO:0007669"/>
    <property type="project" value="UniProtKB-KW"/>
</dbReference>
<keyword evidence="6" id="KW-0067">ATP-binding</keyword>
<proteinExistence type="inferred from homology"/>
<name>A0A182JU96_9DIPT</name>
<evidence type="ECO:0000256" key="8">
    <source>
        <dbReference type="ARBA" id="ARBA00023242"/>
    </source>
</evidence>
<evidence type="ECO:0000256" key="9">
    <source>
        <dbReference type="SAM" id="MobiDB-lite"/>
    </source>
</evidence>
<feature type="region of interest" description="Disordered" evidence="9">
    <location>
        <begin position="1"/>
        <end position="104"/>
    </location>
</feature>